<dbReference type="STRING" id="1122155.SAMN02745158_03039"/>
<sequence length="125" mass="14889">MEKLKERITENGIDYILVGDYYIPDLKLPEENRPIGHYGRLHREYLKQEHPAWYSSLILTGKLWTYLADLNEQAEERLDLIIEQMKATEGVTEELKARNQLEWVGRMNNIRNRAEEIIKSELIYI</sequence>
<dbReference type="EMBL" id="FQVI01000018">
    <property type="protein sequence ID" value="SHF25318.1"/>
    <property type="molecule type" value="Genomic_DNA"/>
</dbReference>
<gene>
    <name evidence="1" type="ORF">SAMN02745158_03039</name>
</gene>
<dbReference type="AlphaFoldDB" id="A0A1M5A4X8"/>
<reference evidence="1 2" key="1">
    <citation type="submission" date="2016-11" db="EMBL/GenBank/DDBJ databases">
        <authorList>
            <person name="Jaros S."/>
            <person name="Januszkiewicz K."/>
            <person name="Wedrychowicz H."/>
        </authorList>
    </citation>
    <scope>NUCLEOTIDE SEQUENCE [LARGE SCALE GENOMIC DNA]</scope>
    <source>
        <strain evidence="1 2">DSM 17459</strain>
    </source>
</reference>
<proteinExistence type="predicted"/>
<evidence type="ECO:0000313" key="2">
    <source>
        <dbReference type="Proteomes" id="UP000184245"/>
    </source>
</evidence>
<protein>
    <submittedName>
        <fullName evidence="1">Transposon-encoded protein TnpV</fullName>
    </submittedName>
</protein>
<evidence type="ECO:0000313" key="1">
    <source>
        <dbReference type="EMBL" id="SHF25318.1"/>
    </source>
</evidence>
<name>A0A1M5A4X8_9CLOT</name>
<keyword evidence="2" id="KW-1185">Reference proteome</keyword>
<dbReference type="OrthoDB" id="9797564at2"/>
<organism evidence="1 2">
    <name type="scientific">Lactonifactor longoviformis DSM 17459</name>
    <dbReference type="NCBI Taxonomy" id="1122155"/>
    <lineage>
        <taxon>Bacteria</taxon>
        <taxon>Bacillati</taxon>
        <taxon>Bacillota</taxon>
        <taxon>Clostridia</taxon>
        <taxon>Eubacteriales</taxon>
        <taxon>Clostridiaceae</taxon>
        <taxon>Lactonifactor</taxon>
    </lineage>
</organism>
<dbReference type="Pfam" id="PF14198">
    <property type="entry name" value="TnpV"/>
    <property type="match status" value="1"/>
</dbReference>
<dbReference type="RefSeq" id="WP_072853244.1">
    <property type="nucleotide sequence ID" value="NZ_FQVI01000018.1"/>
</dbReference>
<dbReference type="Proteomes" id="UP000184245">
    <property type="component" value="Unassembled WGS sequence"/>
</dbReference>
<dbReference type="InterPro" id="IPR026989">
    <property type="entry name" value="TnpV"/>
</dbReference>
<accession>A0A1M5A4X8</accession>